<dbReference type="SMART" id="SM00529">
    <property type="entry name" value="HTH_DTXR"/>
    <property type="match status" value="1"/>
</dbReference>
<dbReference type="GO" id="GO:0046983">
    <property type="term" value="F:protein dimerization activity"/>
    <property type="evidence" value="ECO:0007669"/>
    <property type="project" value="InterPro"/>
</dbReference>
<reference evidence="7" key="1">
    <citation type="submission" date="2016-10" db="EMBL/GenBank/DDBJ databases">
        <authorList>
            <person name="Varghese N."/>
            <person name="Submissions S."/>
        </authorList>
    </citation>
    <scope>NUCLEOTIDE SEQUENCE [LARGE SCALE GENOMIC DNA]</scope>
    <source>
        <strain evidence="7">S1b</strain>
    </source>
</reference>
<accession>A0A1H9TBC8</accession>
<keyword evidence="4" id="KW-0804">Transcription</keyword>
<dbReference type="InterPro" id="IPR036390">
    <property type="entry name" value="WH_DNA-bd_sf"/>
</dbReference>
<dbReference type="InterPro" id="IPR022689">
    <property type="entry name" value="Iron_dep_repressor"/>
</dbReference>
<name>A0A1H9TBC8_9FIRM</name>
<dbReference type="EMBL" id="FOGW01000015">
    <property type="protein sequence ID" value="SER94461.1"/>
    <property type="molecule type" value="Genomic_DNA"/>
</dbReference>
<keyword evidence="7" id="KW-1185">Reference proteome</keyword>
<keyword evidence="2" id="KW-0805">Transcription regulation</keyword>
<dbReference type="PANTHER" id="PTHR33238">
    <property type="entry name" value="IRON (METAL) DEPENDENT REPRESSOR, DTXR FAMILY"/>
    <property type="match status" value="1"/>
</dbReference>
<dbReference type="Pfam" id="PF02742">
    <property type="entry name" value="Fe_dep_repr_C"/>
    <property type="match status" value="1"/>
</dbReference>
<dbReference type="OrthoDB" id="9794394at2"/>
<dbReference type="Gene3D" id="1.10.60.10">
    <property type="entry name" value="Iron dependent repressor, metal binding and dimerisation domain"/>
    <property type="match status" value="1"/>
</dbReference>
<dbReference type="InterPro" id="IPR001367">
    <property type="entry name" value="Fe_dep_repressor"/>
</dbReference>
<comment type="similarity">
    <text evidence="1">Belongs to the DtxR/MntR family.</text>
</comment>
<evidence type="ECO:0000256" key="2">
    <source>
        <dbReference type="ARBA" id="ARBA00023015"/>
    </source>
</evidence>
<evidence type="ECO:0000259" key="5">
    <source>
        <dbReference type="PROSITE" id="PS50944"/>
    </source>
</evidence>
<evidence type="ECO:0000256" key="4">
    <source>
        <dbReference type="ARBA" id="ARBA00023163"/>
    </source>
</evidence>
<organism evidence="6 7">
    <name type="scientific">Lachnobacterium bovis</name>
    <dbReference type="NCBI Taxonomy" id="140626"/>
    <lineage>
        <taxon>Bacteria</taxon>
        <taxon>Bacillati</taxon>
        <taxon>Bacillota</taxon>
        <taxon>Clostridia</taxon>
        <taxon>Lachnospirales</taxon>
        <taxon>Lachnospiraceae</taxon>
        <taxon>Lachnobacterium</taxon>
    </lineage>
</organism>
<dbReference type="InterPro" id="IPR036388">
    <property type="entry name" value="WH-like_DNA-bd_sf"/>
</dbReference>
<dbReference type="InterPro" id="IPR050536">
    <property type="entry name" value="DtxR_MntR_Metal-Reg"/>
</dbReference>
<dbReference type="SUPFAM" id="SSF46785">
    <property type="entry name" value="Winged helix' DNA-binding domain"/>
    <property type="match status" value="1"/>
</dbReference>
<gene>
    <name evidence="6" type="ORF">SAMN02910429_01565</name>
</gene>
<dbReference type="GO" id="GO:0003677">
    <property type="term" value="F:DNA binding"/>
    <property type="evidence" value="ECO:0007669"/>
    <property type="project" value="UniProtKB-KW"/>
</dbReference>
<dbReference type="Pfam" id="PF01325">
    <property type="entry name" value="Fe_dep_repress"/>
    <property type="match status" value="1"/>
</dbReference>
<dbReference type="GO" id="GO:0046914">
    <property type="term" value="F:transition metal ion binding"/>
    <property type="evidence" value="ECO:0007669"/>
    <property type="project" value="InterPro"/>
</dbReference>
<feature type="domain" description="HTH dtxR-type" evidence="5">
    <location>
        <begin position="8"/>
        <end position="67"/>
    </location>
</feature>
<dbReference type="InterPro" id="IPR022687">
    <property type="entry name" value="HTH_DTXR"/>
</dbReference>
<dbReference type="AlphaFoldDB" id="A0A1H9TBC8"/>
<protein>
    <submittedName>
        <fullName evidence="6">Iron (Metal) dependent repressor, DtxR family</fullName>
    </submittedName>
</protein>
<dbReference type="InterPro" id="IPR036421">
    <property type="entry name" value="Fe_dep_repressor_sf"/>
</dbReference>
<dbReference type="GO" id="GO:0003700">
    <property type="term" value="F:DNA-binding transcription factor activity"/>
    <property type="evidence" value="ECO:0007669"/>
    <property type="project" value="InterPro"/>
</dbReference>
<dbReference type="SUPFAM" id="SSF47979">
    <property type="entry name" value="Iron-dependent repressor protein, dimerization domain"/>
    <property type="match status" value="1"/>
</dbReference>
<dbReference type="Proteomes" id="UP000182471">
    <property type="component" value="Unassembled WGS sequence"/>
</dbReference>
<dbReference type="PROSITE" id="PS50944">
    <property type="entry name" value="HTH_DTXR"/>
    <property type="match status" value="1"/>
</dbReference>
<proteinExistence type="inferred from homology"/>
<evidence type="ECO:0000256" key="3">
    <source>
        <dbReference type="ARBA" id="ARBA00023125"/>
    </source>
</evidence>
<sequence>MNHTTHNESSEDYLETILILSQKLPVVRAVDIAKYMGFKKPSVSIAMKNLRQKNLITVNDSRFIYLTDEGKKIANMILERHTLITKALIALGVSIDTATEDACRIEHDLSEETFEKIKTYIKTTPIADKILSSNTVINGEDFLNAKKIVLNGSLLDREEYEKEHADN</sequence>
<keyword evidence="3" id="KW-0238">DNA-binding</keyword>
<dbReference type="PANTHER" id="PTHR33238:SF7">
    <property type="entry name" value="IRON-DEPENDENT TRANSCRIPTIONAL REGULATOR"/>
    <property type="match status" value="1"/>
</dbReference>
<evidence type="ECO:0000313" key="7">
    <source>
        <dbReference type="Proteomes" id="UP000182471"/>
    </source>
</evidence>
<evidence type="ECO:0000313" key="6">
    <source>
        <dbReference type="EMBL" id="SER94461.1"/>
    </source>
</evidence>
<dbReference type="Gene3D" id="1.10.10.10">
    <property type="entry name" value="Winged helix-like DNA-binding domain superfamily/Winged helix DNA-binding domain"/>
    <property type="match status" value="1"/>
</dbReference>
<evidence type="ECO:0000256" key="1">
    <source>
        <dbReference type="ARBA" id="ARBA00007871"/>
    </source>
</evidence>